<evidence type="ECO:0000313" key="2">
    <source>
        <dbReference type="EMBL" id="BFO71706.1"/>
    </source>
</evidence>
<feature type="domain" description="GP-PDE" evidence="1">
    <location>
        <begin position="410"/>
        <end position="653"/>
    </location>
</feature>
<dbReference type="GO" id="GO:0070291">
    <property type="term" value="P:N-acylethanolamine metabolic process"/>
    <property type="evidence" value="ECO:0007669"/>
    <property type="project" value="TreeGrafter"/>
</dbReference>
<dbReference type="InterPro" id="IPR017946">
    <property type="entry name" value="PLC-like_Pdiesterase_TIM-brl"/>
</dbReference>
<dbReference type="InterPro" id="IPR000801">
    <property type="entry name" value="Esterase-like"/>
</dbReference>
<organism evidence="2">
    <name type="scientific">Prevotella sp. GTC17253</name>
    <dbReference type="NCBI Taxonomy" id="3236793"/>
    <lineage>
        <taxon>Bacteria</taxon>
        <taxon>Pseudomonadati</taxon>
        <taxon>Bacteroidota</taxon>
        <taxon>Bacteroidia</taxon>
        <taxon>Bacteroidales</taxon>
        <taxon>Prevotellaceae</taxon>
        <taxon>Prevotella</taxon>
    </lineage>
</organism>
<dbReference type="Gene3D" id="3.20.20.190">
    <property type="entry name" value="Phosphatidylinositol (PI) phosphodiesterase"/>
    <property type="match status" value="1"/>
</dbReference>
<dbReference type="GO" id="GO:0005886">
    <property type="term" value="C:plasma membrane"/>
    <property type="evidence" value="ECO:0007669"/>
    <property type="project" value="TreeGrafter"/>
</dbReference>
<dbReference type="PANTHER" id="PTHR46320:SF1">
    <property type="entry name" value="GLYCEROPHOSPHODIESTER PHOSPHODIESTERASE 1"/>
    <property type="match status" value="1"/>
</dbReference>
<name>A0AB33IUU0_9BACT</name>
<dbReference type="Pfam" id="PF03009">
    <property type="entry name" value="GDPD"/>
    <property type="match status" value="1"/>
</dbReference>
<dbReference type="InterPro" id="IPR041172">
    <property type="entry name" value="EstA_Ig-like_N"/>
</dbReference>
<dbReference type="PROSITE" id="PS51704">
    <property type="entry name" value="GP_PDE"/>
    <property type="match status" value="1"/>
</dbReference>
<dbReference type="GO" id="GO:0008889">
    <property type="term" value="F:glycerophosphodiester phosphodiesterase activity"/>
    <property type="evidence" value="ECO:0007669"/>
    <property type="project" value="TreeGrafter"/>
</dbReference>
<dbReference type="InterPro" id="IPR032160">
    <property type="entry name" value="DUF4996"/>
</dbReference>
<dbReference type="Gene3D" id="3.40.50.1820">
    <property type="entry name" value="alpha/beta hydrolase"/>
    <property type="match status" value="1"/>
</dbReference>
<dbReference type="PANTHER" id="PTHR46320">
    <property type="entry name" value="GLYCEROPHOSPHODIESTER PHOSPHODIESTERASE 1"/>
    <property type="match status" value="1"/>
</dbReference>
<dbReference type="CDD" id="cd08566">
    <property type="entry name" value="GDPD_AtGDE_like"/>
    <property type="match status" value="1"/>
</dbReference>
<sequence length="653" mass="71867">MAGLLVSATLLNAANHTLKWAKAITEVLGDGLRLTTVALEYDAPIDSASLTLKTYSVRGSEVARVYTNDRPEKSAVSKRGRYVLIALKSPMTLPSKRLLAAKVVGAAAVVQKAKVKVLGGGKVKASRDTIYTLETQNLVVDDFRQQTYKDRSTGLGLRYNLFVPQNAGQGGRLPLVLFLHDVAGVGKDLKNPLTQGNGATAWATAEWQAEHPCIVVAPQFDRVTADATYHYGDEIRACMSLVDFLKKGYQLDADRLYVVGQGMGCMSAYAMMVRRPDLFASALLVSGHWDARKLGPLAKKNLWLVSGKDDAKTMAGVAKAIEVWNEHDAMVSEMDWPLQVSAAQRADEVHEMILQGSNIKHTRLVGAGERAAWRVAYDIRGIREWLFNQRLSKNIDELRTHLLNVTGKEIMLNAHRGNWHGTSENSLNAIFKSVEKGVQMVSVDVRKTKDGQLVCFSDKSLERLTTGKGLVAHKTLAELKALKMKDDRKQTTKWTVPTLREVLNYAKGRILVDIDAPSGLLADIRDVVAETGAQSVAILPGVVRAEGNWMHKAVVDLDAPRAILRVRQALKSWPVMVELRFSKDNNSLLKHAVSLVRGHARVCFNTTEAGLAGKHVDADVSGNADLVWGDLIRQGGTVFKTNRPEQLMEYLRK</sequence>
<dbReference type="GO" id="GO:0006644">
    <property type="term" value="P:phospholipid metabolic process"/>
    <property type="evidence" value="ECO:0007669"/>
    <property type="project" value="TreeGrafter"/>
</dbReference>
<dbReference type="EMBL" id="AP035785">
    <property type="protein sequence ID" value="BFO71706.1"/>
    <property type="molecule type" value="Genomic_DNA"/>
</dbReference>
<reference evidence="2" key="1">
    <citation type="submission" date="2024-07" db="EMBL/GenBank/DDBJ databases">
        <title>Complete genome sequence of Prevotella sp. YM-2024 GTC17253.</title>
        <authorList>
            <person name="Hayashi M."/>
            <person name="Muto Y."/>
            <person name="Tanaka K."/>
            <person name="Niwa H."/>
        </authorList>
    </citation>
    <scope>NUCLEOTIDE SEQUENCE</scope>
    <source>
        <strain evidence="2">GTC17253</strain>
    </source>
</reference>
<dbReference type="InterPro" id="IPR029058">
    <property type="entry name" value="AB_hydrolase_fold"/>
</dbReference>
<accession>A0AB33IUU0</accession>
<dbReference type="AlphaFoldDB" id="A0AB33IUU0"/>
<proteinExistence type="predicted"/>
<dbReference type="SUPFAM" id="SSF51695">
    <property type="entry name" value="PLC-like phosphodiesterases"/>
    <property type="match status" value="1"/>
</dbReference>
<protein>
    <recommendedName>
        <fullName evidence="1">GP-PDE domain-containing protein</fullName>
    </recommendedName>
</protein>
<dbReference type="SUPFAM" id="SSF53474">
    <property type="entry name" value="alpha/beta-Hydrolases"/>
    <property type="match status" value="1"/>
</dbReference>
<evidence type="ECO:0000259" key="1">
    <source>
        <dbReference type="PROSITE" id="PS51704"/>
    </source>
</evidence>
<gene>
    <name evidence="2" type="ORF">GTC17253_16720</name>
</gene>
<dbReference type="Pfam" id="PF16387">
    <property type="entry name" value="DUF4996"/>
    <property type="match status" value="1"/>
</dbReference>
<dbReference type="Gene3D" id="2.60.40.2180">
    <property type="match status" value="1"/>
</dbReference>
<dbReference type="InterPro" id="IPR030395">
    <property type="entry name" value="GP_PDE_dom"/>
</dbReference>
<dbReference type="Pfam" id="PF18435">
    <property type="entry name" value="EstA_Ig_like"/>
    <property type="match status" value="1"/>
</dbReference>
<dbReference type="Pfam" id="PF00756">
    <property type="entry name" value="Esterase"/>
    <property type="match status" value="1"/>
</dbReference>
<dbReference type="GO" id="GO:0006580">
    <property type="term" value="P:ethanolamine metabolic process"/>
    <property type="evidence" value="ECO:0007669"/>
    <property type="project" value="TreeGrafter"/>
</dbReference>